<organism evidence="2 3">
    <name type="scientific">Synaphobranchus kaupii</name>
    <name type="common">Kaup's arrowtooth eel</name>
    <dbReference type="NCBI Taxonomy" id="118154"/>
    <lineage>
        <taxon>Eukaryota</taxon>
        <taxon>Metazoa</taxon>
        <taxon>Chordata</taxon>
        <taxon>Craniata</taxon>
        <taxon>Vertebrata</taxon>
        <taxon>Euteleostomi</taxon>
        <taxon>Actinopterygii</taxon>
        <taxon>Neopterygii</taxon>
        <taxon>Teleostei</taxon>
        <taxon>Anguilliformes</taxon>
        <taxon>Synaphobranchidae</taxon>
        <taxon>Synaphobranchus</taxon>
    </lineage>
</organism>
<keyword evidence="3" id="KW-1185">Reference proteome</keyword>
<evidence type="ECO:0000313" key="3">
    <source>
        <dbReference type="Proteomes" id="UP001152622"/>
    </source>
</evidence>
<evidence type="ECO:0000313" key="2">
    <source>
        <dbReference type="EMBL" id="KAJ8333940.1"/>
    </source>
</evidence>
<gene>
    <name evidence="2" type="ORF">SKAU_G00412590</name>
</gene>
<comment type="caution">
    <text evidence="2">The sequence shown here is derived from an EMBL/GenBank/DDBJ whole genome shotgun (WGS) entry which is preliminary data.</text>
</comment>
<feature type="region of interest" description="Disordered" evidence="1">
    <location>
        <begin position="188"/>
        <end position="246"/>
    </location>
</feature>
<dbReference type="AlphaFoldDB" id="A0A9Q1E834"/>
<name>A0A9Q1E834_SYNKA</name>
<reference evidence="2" key="1">
    <citation type="journal article" date="2023" name="Science">
        <title>Genome structures resolve the early diversification of teleost fishes.</title>
        <authorList>
            <person name="Parey E."/>
            <person name="Louis A."/>
            <person name="Montfort J."/>
            <person name="Bouchez O."/>
            <person name="Roques C."/>
            <person name="Iampietro C."/>
            <person name="Lluch J."/>
            <person name="Castinel A."/>
            <person name="Donnadieu C."/>
            <person name="Desvignes T."/>
            <person name="Floi Bucao C."/>
            <person name="Jouanno E."/>
            <person name="Wen M."/>
            <person name="Mejri S."/>
            <person name="Dirks R."/>
            <person name="Jansen H."/>
            <person name="Henkel C."/>
            <person name="Chen W.J."/>
            <person name="Zahm M."/>
            <person name="Cabau C."/>
            <person name="Klopp C."/>
            <person name="Thompson A.W."/>
            <person name="Robinson-Rechavi M."/>
            <person name="Braasch I."/>
            <person name="Lecointre G."/>
            <person name="Bobe J."/>
            <person name="Postlethwait J.H."/>
            <person name="Berthelot C."/>
            <person name="Roest Crollius H."/>
            <person name="Guiguen Y."/>
        </authorList>
    </citation>
    <scope>NUCLEOTIDE SEQUENCE</scope>
    <source>
        <strain evidence="2">WJC10195</strain>
    </source>
</reference>
<accession>A0A9Q1E834</accession>
<dbReference type="Proteomes" id="UP001152622">
    <property type="component" value="Chromosome 22"/>
</dbReference>
<protein>
    <submittedName>
        <fullName evidence="2">Uncharacterized protein</fullName>
    </submittedName>
</protein>
<sequence length="265" mass="29896">MGTLSREDLRDLFPGPENFLRRKAVWRTCHGVSESARDDSKPMGSSTAVNESPLPLTSTPVKGCPAEYTNPGKVVKLSFQEYVLHTETELEQVRKQYFELAKKGEESNCQMSKDLRCRLIRNTMTSMIATLRAKGNEESDRYLSKPEITAMAKRIVLYYPMLQDRDPNNKNTWVTVYAQLYKRLQNVRSPQKTIPGGKHAKKRRLGQPSDSDELDSSDLTIILDCTSEGRSTPNSSRNERVFPSKSGLGDTSSACVTFLSYNERA</sequence>
<proteinExistence type="predicted"/>
<dbReference type="OrthoDB" id="8962263at2759"/>
<feature type="compositionally biased region" description="Polar residues" evidence="1">
    <location>
        <begin position="43"/>
        <end position="60"/>
    </location>
</feature>
<evidence type="ECO:0000256" key="1">
    <source>
        <dbReference type="SAM" id="MobiDB-lite"/>
    </source>
</evidence>
<dbReference type="EMBL" id="JAINUF010000022">
    <property type="protein sequence ID" value="KAJ8333940.1"/>
    <property type="molecule type" value="Genomic_DNA"/>
</dbReference>
<feature type="region of interest" description="Disordered" evidence="1">
    <location>
        <begin position="33"/>
        <end position="60"/>
    </location>
</feature>